<organism evidence="6 7">
    <name type="scientific">Parelaphostrongylus tenuis</name>
    <name type="common">Meningeal worm</name>
    <dbReference type="NCBI Taxonomy" id="148309"/>
    <lineage>
        <taxon>Eukaryota</taxon>
        <taxon>Metazoa</taxon>
        <taxon>Ecdysozoa</taxon>
        <taxon>Nematoda</taxon>
        <taxon>Chromadorea</taxon>
        <taxon>Rhabditida</taxon>
        <taxon>Rhabditina</taxon>
        <taxon>Rhabditomorpha</taxon>
        <taxon>Strongyloidea</taxon>
        <taxon>Metastrongylidae</taxon>
        <taxon>Parelaphostrongylus</taxon>
    </lineage>
</organism>
<evidence type="ECO:0000313" key="6">
    <source>
        <dbReference type="EMBL" id="KAJ1352063.1"/>
    </source>
</evidence>
<comment type="subcellular location">
    <subcellularLocation>
        <location evidence="1">Membrane</location>
    </subcellularLocation>
</comment>
<gene>
    <name evidence="6" type="ORF">KIN20_008252</name>
</gene>
<evidence type="ECO:0000313" key="7">
    <source>
        <dbReference type="Proteomes" id="UP001196413"/>
    </source>
</evidence>
<sequence length="135" mass="14552">MCSTSAGANAADVNTYRVHLIILLVNTSTERVGGRLRNRVCSCGVHSTYKVLGFLLIAVVCMFTVFVSSGPGPLSYFITVELVGQSARSGAQSWASVAQMLSASFSANMMSLLHITIILVHCKYSEAVNRRTECE</sequence>
<dbReference type="InterPro" id="IPR036259">
    <property type="entry name" value="MFS_trans_sf"/>
</dbReference>
<dbReference type="GO" id="GO:0022857">
    <property type="term" value="F:transmembrane transporter activity"/>
    <property type="evidence" value="ECO:0007669"/>
    <property type="project" value="InterPro"/>
</dbReference>
<comment type="caution">
    <text evidence="6">The sequence shown here is derived from an EMBL/GenBank/DDBJ whole genome shotgun (WGS) entry which is preliminary data.</text>
</comment>
<keyword evidence="7" id="KW-1185">Reference proteome</keyword>
<evidence type="ECO:0000256" key="2">
    <source>
        <dbReference type="ARBA" id="ARBA00022692"/>
    </source>
</evidence>
<dbReference type="Gene3D" id="1.20.1250.20">
    <property type="entry name" value="MFS general substrate transporter like domains"/>
    <property type="match status" value="1"/>
</dbReference>
<evidence type="ECO:0000256" key="1">
    <source>
        <dbReference type="ARBA" id="ARBA00004370"/>
    </source>
</evidence>
<dbReference type="GO" id="GO:0016020">
    <property type="term" value="C:membrane"/>
    <property type="evidence" value="ECO:0007669"/>
    <property type="project" value="UniProtKB-SubCell"/>
</dbReference>
<reference evidence="6" key="1">
    <citation type="submission" date="2021-06" db="EMBL/GenBank/DDBJ databases">
        <title>Parelaphostrongylus tenuis whole genome reference sequence.</title>
        <authorList>
            <person name="Garwood T.J."/>
            <person name="Larsen P.A."/>
            <person name="Fountain-Jones N.M."/>
            <person name="Garbe J.R."/>
            <person name="Macchietto M.G."/>
            <person name="Kania S.A."/>
            <person name="Gerhold R.W."/>
            <person name="Richards J.E."/>
            <person name="Wolf T.M."/>
        </authorList>
    </citation>
    <scope>NUCLEOTIDE SEQUENCE</scope>
    <source>
        <strain evidence="6">MNPRO001-30</strain>
        <tissue evidence="6">Meninges</tissue>
    </source>
</reference>
<dbReference type="InterPro" id="IPR005828">
    <property type="entry name" value="MFS_sugar_transport-like"/>
</dbReference>
<proteinExistence type="predicted"/>
<evidence type="ECO:0000256" key="5">
    <source>
        <dbReference type="SAM" id="Phobius"/>
    </source>
</evidence>
<dbReference type="Proteomes" id="UP001196413">
    <property type="component" value="Unassembled WGS sequence"/>
</dbReference>
<dbReference type="AlphaFoldDB" id="A0AAD5QHC8"/>
<accession>A0AAD5QHC8</accession>
<evidence type="ECO:0000256" key="4">
    <source>
        <dbReference type="ARBA" id="ARBA00023136"/>
    </source>
</evidence>
<feature type="transmembrane region" description="Helical" evidence="5">
    <location>
        <begin position="98"/>
        <end position="122"/>
    </location>
</feature>
<keyword evidence="2 5" id="KW-0812">Transmembrane</keyword>
<name>A0AAD5QHC8_PARTN</name>
<keyword evidence="4 5" id="KW-0472">Membrane</keyword>
<feature type="transmembrane region" description="Helical" evidence="5">
    <location>
        <begin position="54"/>
        <end position="78"/>
    </location>
</feature>
<dbReference type="EMBL" id="JAHQIW010001298">
    <property type="protein sequence ID" value="KAJ1352063.1"/>
    <property type="molecule type" value="Genomic_DNA"/>
</dbReference>
<keyword evidence="3 5" id="KW-1133">Transmembrane helix</keyword>
<dbReference type="Pfam" id="PF00083">
    <property type="entry name" value="Sugar_tr"/>
    <property type="match status" value="1"/>
</dbReference>
<evidence type="ECO:0000256" key="3">
    <source>
        <dbReference type="ARBA" id="ARBA00022989"/>
    </source>
</evidence>
<protein>
    <submittedName>
        <fullName evidence="6">Uncharacterized protein</fullName>
    </submittedName>
</protein>